<comment type="caution">
    <text evidence="1">The sequence shown here is derived from an EMBL/GenBank/DDBJ whole genome shotgun (WGS) entry which is preliminary data.</text>
</comment>
<dbReference type="EMBL" id="JARKIB010000699">
    <property type="protein sequence ID" value="KAJ7694025.1"/>
    <property type="molecule type" value="Genomic_DNA"/>
</dbReference>
<keyword evidence="2" id="KW-1185">Reference proteome</keyword>
<evidence type="ECO:0000313" key="1">
    <source>
        <dbReference type="EMBL" id="KAJ7694025.1"/>
    </source>
</evidence>
<dbReference type="AlphaFoldDB" id="A0AAD7DLC2"/>
<dbReference type="Proteomes" id="UP001215598">
    <property type="component" value="Unassembled WGS sequence"/>
</dbReference>
<organism evidence="1 2">
    <name type="scientific">Mycena metata</name>
    <dbReference type="NCBI Taxonomy" id="1033252"/>
    <lineage>
        <taxon>Eukaryota</taxon>
        <taxon>Fungi</taxon>
        <taxon>Dikarya</taxon>
        <taxon>Basidiomycota</taxon>
        <taxon>Agaricomycotina</taxon>
        <taxon>Agaricomycetes</taxon>
        <taxon>Agaricomycetidae</taxon>
        <taxon>Agaricales</taxon>
        <taxon>Marasmiineae</taxon>
        <taxon>Mycenaceae</taxon>
        <taxon>Mycena</taxon>
    </lineage>
</organism>
<proteinExistence type="predicted"/>
<name>A0AAD7DLC2_9AGAR</name>
<gene>
    <name evidence="1" type="ORF">B0H16DRAFT_1904413</name>
</gene>
<sequence>MATVVPLSSLSTSAIDGSLTQRYLFPKNDVRAHRQMEYLWGLEIYTIDPTHELSILHIQKSMETLPPGSLSQKSDLSYV</sequence>
<accession>A0AAD7DLC2</accession>
<reference evidence="1" key="1">
    <citation type="submission" date="2023-03" db="EMBL/GenBank/DDBJ databases">
        <title>Massive genome expansion in bonnet fungi (Mycena s.s.) driven by repeated elements and novel gene families across ecological guilds.</title>
        <authorList>
            <consortium name="Lawrence Berkeley National Laboratory"/>
            <person name="Harder C.B."/>
            <person name="Miyauchi S."/>
            <person name="Viragh M."/>
            <person name="Kuo A."/>
            <person name="Thoen E."/>
            <person name="Andreopoulos B."/>
            <person name="Lu D."/>
            <person name="Skrede I."/>
            <person name="Drula E."/>
            <person name="Henrissat B."/>
            <person name="Morin E."/>
            <person name="Kohler A."/>
            <person name="Barry K."/>
            <person name="LaButti K."/>
            <person name="Morin E."/>
            <person name="Salamov A."/>
            <person name="Lipzen A."/>
            <person name="Mereny Z."/>
            <person name="Hegedus B."/>
            <person name="Baldrian P."/>
            <person name="Stursova M."/>
            <person name="Weitz H."/>
            <person name="Taylor A."/>
            <person name="Grigoriev I.V."/>
            <person name="Nagy L.G."/>
            <person name="Martin F."/>
            <person name="Kauserud H."/>
        </authorList>
    </citation>
    <scope>NUCLEOTIDE SEQUENCE</scope>
    <source>
        <strain evidence="1">CBHHK182m</strain>
    </source>
</reference>
<protein>
    <submittedName>
        <fullName evidence="1">Uncharacterized protein</fullName>
    </submittedName>
</protein>
<evidence type="ECO:0000313" key="2">
    <source>
        <dbReference type="Proteomes" id="UP001215598"/>
    </source>
</evidence>